<dbReference type="RefSeq" id="WP_211924899.1">
    <property type="nucleotide sequence ID" value="NZ_JAGQFT020000005.1"/>
</dbReference>
<comment type="caution">
    <text evidence="2">The sequence shown here is derived from an EMBL/GenBank/DDBJ whole genome shotgun (WGS) entry which is preliminary data.</text>
</comment>
<reference evidence="3 4" key="1">
    <citation type="journal article" date="2021" name="Microbiol. Resour. Announc.">
        <title>Draft Genome Sequence of Coralloluteibacterium stylophorae LMG 29479T.</title>
        <authorList>
            <person name="Karlyshev A.V."/>
            <person name="Kudryashova E.B."/>
            <person name="Ariskina E.V."/>
            <person name="Conroy A.P."/>
            <person name="Abidueva E.Y."/>
        </authorList>
    </citation>
    <scope>NUCLEOTIDE SEQUENCE [LARGE SCALE GENOMIC DNA]</scope>
    <source>
        <strain evidence="3 4">LMG 29479</strain>
    </source>
</reference>
<feature type="domain" description="Glycosyltransferase family 28 N-terminal" evidence="1">
    <location>
        <begin position="3"/>
        <end position="69"/>
    </location>
</feature>
<dbReference type="EMBL" id="JAGQFT010000001">
    <property type="protein sequence ID" value="MBR0560931.1"/>
    <property type="molecule type" value="Genomic_DNA"/>
</dbReference>
<evidence type="ECO:0000313" key="2">
    <source>
        <dbReference type="EMBL" id="MBR0560931.1"/>
    </source>
</evidence>
<sequence length="225" mass="24372">MRILILTLGSHGDVQPYVALGRGLAAAGHAPSLCTSLHFEPFVRAHGLEYSPMRDDFVALATSAEGRAALRGMRHLPGTLRVVARLLRRARSLQRDVLRDAWQAVQARRPEVIVFHPKLAGAIDMAHAVGARPVLAPLFPQPVPTAAFPAVGIPDLPLGPAYRRATYRLVHALTGRIAGGSLQDWRRARSDSTCCADSTAVRCRCCTATARACARGPTTGRHRRR</sequence>
<dbReference type="GO" id="GO:0005975">
    <property type="term" value="P:carbohydrate metabolic process"/>
    <property type="evidence" value="ECO:0007669"/>
    <property type="project" value="InterPro"/>
</dbReference>
<keyword evidence="2" id="KW-0808">Transferase</keyword>
<dbReference type="EMBL" id="JAGQFT020000005">
    <property type="protein sequence ID" value="MBS7457297.1"/>
    <property type="molecule type" value="Genomic_DNA"/>
</dbReference>
<evidence type="ECO:0000259" key="1">
    <source>
        <dbReference type="Pfam" id="PF03033"/>
    </source>
</evidence>
<dbReference type="SUPFAM" id="SSF53756">
    <property type="entry name" value="UDP-Glycosyltransferase/glycogen phosphorylase"/>
    <property type="match status" value="1"/>
</dbReference>
<keyword evidence="2" id="KW-0328">Glycosyltransferase</keyword>
<dbReference type="AlphaFoldDB" id="A0A8J8AVX3"/>
<protein>
    <submittedName>
        <fullName evidence="2">Glycosyltransferase</fullName>
        <ecNumber evidence="2">2.4.-.-</ecNumber>
    </submittedName>
</protein>
<proteinExistence type="predicted"/>
<dbReference type="GO" id="GO:0016758">
    <property type="term" value="F:hexosyltransferase activity"/>
    <property type="evidence" value="ECO:0007669"/>
    <property type="project" value="InterPro"/>
</dbReference>
<reference evidence="2" key="2">
    <citation type="submission" date="2021-04" db="EMBL/GenBank/DDBJ databases">
        <authorList>
            <person name="Karlyshev A.V."/>
        </authorList>
    </citation>
    <scope>NUCLEOTIDE SEQUENCE</scope>
    <source>
        <strain evidence="2">LMG 29479</strain>
    </source>
</reference>
<evidence type="ECO:0000313" key="4">
    <source>
        <dbReference type="Proteomes" id="UP000675747"/>
    </source>
</evidence>
<dbReference type="GO" id="GO:1901137">
    <property type="term" value="P:carbohydrate derivative biosynthetic process"/>
    <property type="evidence" value="ECO:0007669"/>
    <property type="project" value="UniProtKB-ARBA"/>
</dbReference>
<dbReference type="InterPro" id="IPR004276">
    <property type="entry name" value="GlycoTrans_28_N"/>
</dbReference>
<dbReference type="PANTHER" id="PTHR48050:SF13">
    <property type="entry name" value="STEROL 3-BETA-GLUCOSYLTRANSFERASE UGT80A2"/>
    <property type="match status" value="1"/>
</dbReference>
<dbReference type="EC" id="2.4.-.-" evidence="2"/>
<dbReference type="PANTHER" id="PTHR48050">
    <property type="entry name" value="STEROL 3-BETA-GLUCOSYLTRANSFERASE"/>
    <property type="match status" value="1"/>
</dbReference>
<keyword evidence="4" id="KW-1185">Reference proteome</keyword>
<dbReference type="Pfam" id="PF03033">
    <property type="entry name" value="Glyco_transf_28"/>
    <property type="match status" value="1"/>
</dbReference>
<accession>A0A8J8AVX3</accession>
<organism evidence="2">
    <name type="scientific">Coralloluteibacterium stylophorae</name>
    <dbReference type="NCBI Taxonomy" id="1776034"/>
    <lineage>
        <taxon>Bacteria</taxon>
        <taxon>Pseudomonadati</taxon>
        <taxon>Pseudomonadota</taxon>
        <taxon>Gammaproteobacteria</taxon>
        <taxon>Lysobacterales</taxon>
        <taxon>Lysobacteraceae</taxon>
        <taxon>Coralloluteibacterium</taxon>
    </lineage>
</organism>
<dbReference type="InterPro" id="IPR050426">
    <property type="entry name" value="Glycosyltransferase_28"/>
</dbReference>
<dbReference type="Gene3D" id="3.40.50.2000">
    <property type="entry name" value="Glycogen Phosphorylase B"/>
    <property type="match status" value="1"/>
</dbReference>
<gene>
    <name evidence="2" type="ORF">KB893_00130</name>
    <name evidence="3" type="ORF">KB893_009135</name>
</gene>
<dbReference type="Proteomes" id="UP000675747">
    <property type="component" value="Unassembled WGS sequence"/>
</dbReference>
<name>A0A8J8AVX3_9GAMM</name>
<evidence type="ECO:0000313" key="3">
    <source>
        <dbReference type="EMBL" id="MBS7457297.1"/>
    </source>
</evidence>